<dbReference type="EMBL" id="HACG01017969">
    <property type="protein sequence ID" value="CEK64834.1"/>
    <property type="molecule type" value="Transcribed_RNA"/>
</dbReference>
<reference evidence="1" key="1">
    <citation type="submission" date="2014-12" db="EMBL/GenBank/DDBJ databases">
        <title>Insight into the proteome of Arion vulgaris.</title>
        <authorList>
            <person name="Aradska J."/>
            <person name="Bulat T."/>
            <person name="Smidak R."/>
            <person name="Sarate P."/>
            <person name="Gangsoo J."/>
            <person name="Sialana F."/>
            <person name="Bilban M."/>
            <person name="Lubec G."/>
        </authorList>
    </citation>
    <scope>NUCLEOTIDE SEQUENCE</scope>
    <source>
        <tissue evidence="1">Skin</tissue>
    </source>
</reference>
<gene>
    <name evidence="1" type="primary">ORF53080</name>
</gene>
<accession>A0A0B6Z8A2</accession>
<organism evidence="1">
    <name type="scientific">Arion vulgaris</name>
    <dbReference type="NCBI Taxonomy" id="1028688"/>
    <lineage>
        <taxon>Eukaryota</taxon>
        <taxon>Metazoa</taxon>
        <taxon>Spiralia</taxon>
        <taxon>Lophotrochozoa</taxon>
        <taxon>Mollusca</taxon>
        <taxon>Gastropoda</taxon>
        <taxon>Heterobranchia</taxon>
        <taxon>Euthyneura</taxon>
        <taxon>Panpulmonata</taxon>
        <taxon>Eupulmonata</taxon>
        <taxon>Stylommatophora</taxon>
        <taxon>Helicina</taxon>
        <taxon>Arionoidea</taxon>
        <taxon>Arionidae</taxon>
        <taxon>Arion</taxon>
    </lineage>
</organism>
<evidence type="ECO:0000313" key="1">
    <source>
        <dbReference type="EMBL" id="CEK64834.1"/>
    </source>
</evidence>
<name>A0A0B6Z8A2_9EUPU</name>
<sequence>MAKNRVECICCYPKGQVRHMLKRDDIYVFYNKLAECTKGSFIKLNTKKAVGSFPTTDIPT</sequence>
<dbReference type="AlphaFoldDB" id="A0A0B6Z8A2"/>
<protein>
    <submittedName>
        <fullName evidence="1">Uncharacterized protein</fullName>
    </submittedName>
</protein>
<feature type="non-terminal residue" evidence="1">
    <location>
        <position position="60"/>
    </location>
</feature>
<proteinExistence type="predicted"/>